<evidence type="ECO:0000313" key="9">
    <source>
        <dbReference type="Proteomes" id="UP000269019"/>
    </source>
</evidence>
<dbReference type="KEGG" id="ccho:CCHOA_09100"/>
<dbReference type="GO" id="GO:0005886">
    <property type="term" value="C:plasma membrane"/>
    <property type="evidence" value="ECO:0007669"/>
    <property type="project" value="UniProtKB-SubCell"/>
</dbReference>
<feature type="transmembrane region" description="Helical" evidence="7">
    <location>
        <begin position="278"/>
        <end position="303"/>
    </location>
</feature>
<keyword evidence="2" id="KW-1003">Cell membrane</keyword>
<dbReference type="AlphaFoldDB" id="A0A3G6J8V0"/>
<proteinExistence type="predicted"/>
<dbReference type="PANTHER" id="PTHR30213:SF1">
    <property type="entry name" value="INNER MEMBRANE PROTEIN YHJD"/>
    <property type="match status" value="1"/>
</dbReference>
<evidence type="ECO:0000256" key="1">
    <source>
        <dbReference type="ARBA" id="ARBA00004651"/>
    </source>
</evidence>
<keyword evidence="9" id="KW-1185">Reference proteome</keyword>
<organism evidence="8 9">
    <name type="scientific">Corynebacterium choanae</name>
    <dbReference type="NCBI Taxonomy" id="1862358"/>
    <lineage>
        <taxon>Bacteria</taxon>
        <taxon>Bacillati</taxon>
        <taxon>Actinomycetota</taxon>
        <taxon>Actinomycetes</taxon>
        <taxon>Mycobacteriales</taxon>
        <taxon>Corynebacteriaceae</taxon>
        <taxon>Corynebacterium</taxon>
    </lineage>
</organism>
<reference evidence="8 9" key="1">
    <citation type="submission" date="2018-11" db="EMBL/GenBank/DDBJ databases">
        <authorList>
            <person name="Kleinhagauer T."/>
            <person name="Glaeser S.P."/>
            <person name="Spergser J."/>
            <person name="Ruckert C."/>
            <person name="Kaempfer P."/>
            <person name="Busse H.-J."/>
        </authorList>
    </citation>
    <scope>NUCLEOTIDE SEQUENCE [LARGE SCALE GENOMIC DNA]</scope>
    <source>
        <strain evidence="8 9">200CH</strain>
    </source>
</reference>
<feature type="transmembrane region" description="Helical" evidence="7">
    <location>
        <begin position="243"/>
        <end position="266"/>
    </location>
</feature>
<feature type="transmembrane region" description="Helical" evidence="7">
    <location>
        <begin position="167"/>
        <end position="189"/>
    </location>
</feature>
<evidence type="ECO:0000256" key="4">
    <source>
        <dbReference type="ARBA" id="ARBA00022989"/>
    </source>
</evidence>
<accession>A0A3G6J8V0</accession>
<keyword evidence="4 7" id="KW-1133">Transmembrane helix</keyword>
<dbReference type="EMBL" id="CP033896">
    <property type="protein sequence ID" value="AZA14203.1"/>
    <property type="molecule type" value="Genomic_DNA"/>
</dbReference>
<feature type="region of interest" description="Disordered" evidence="6">
    <location>
        <begin position="1"/>
        <end position="23"/>
    </location>
</feature>
<comment type="subcellular location">
    <subcellularLocation>
        <location evidence="1">Cell membrane</location>
        <topology evidence="1">Multi-pass membrane protein</topology>
    </subcellularLocation>
</comment>
<evidence type="ECO:0000256" key="3">
    <source>
        <dbReference type="ARBA" id="ARBA00022692"/>
    </source>
</evidence>
<feature type="compositionally biased region" description="Basic and acidic residues" evidence="6">
    <location>
        <begin position="7"/>
        <end position="23"/>
    </location>
</feature>
<name>A0A3G6J8V0_9CORY</name>
<sequence length="364" mass="39790">MAVSTKPDSKHTDEYGIERTHEDEPGKIAELREKWGWFDHLMLMQERYAKMGGNQYAAGITYFSVLSMFPILMLLFAGAAFALVNDPDTLRQIQDEITKTVNGTVGDTLNEVIDTAIEQRSAIAGIGGLTALWSGLSWMNHLRYGASKMWKANPIAGGFVGRKLMDLVGLLMLLVALIIAFGITAVGSSGLTRYVLEFLGLEQIPGIDVITQVVAIAIGLIANYLVFLWLLKYLPRTDVPWRSAAKGAAIGAVAFEIFKQIGSLFFSNALNNPAGATFGPIIGVMVLFYFVWRILLYCCAWTATTDESLARSKVPAPEPAVIRVRNEVDPVDRMRDKSSLVSTGFAAGAVVSAAVLALRNVWRH</sequence>
<keyword evidence="3 7" id="KW-0812">Transmembrane</keyword>
<evidence type="ECO:0000256" key="6">
    <source>
        <dbReference type="SAM" id="MobiDB-lite"/>
    </source>
</evidence>
<protein>
    <submittedName>
        <fullName evidence="8">Inner membrane protein YhjD</fullName>
    </submittedName>
</protein>
<evidence type="ECO:0000256" key="2">
    <source>
        <dbReference type="ARBA" id="ARBA00022475"/>
    </source>
</evidence>
<feature type="transmembrane region" description="Helical" evidence="7">
    <location>
        <begin position="60"/>
        <end position="84"/>
    </location>
</feature>
<feature type="transmembrane region" description="Helical" evidence="7">
    <location>
        <begin position="340"/>
        <end position="362"/>
    </location>
</feature>
<keyword evidence="5 7" id="KW-0472">Membrane</keyword>
<dbReference type="InterPro" id="IPR017039">
    <property type="entry name" value="Virul_fac_BrkB"/>
</dbReference>
<evidence type="ECO:0000313" key="8">
    <source>
        <dbReference type="EMBL" id="AZA14203.1"/>
    </source>
</evidence>
<gene>
    <name evidence="8" type="primary">yhjD</name>
    <name evidence="8" type="ORF">CCHOA_09100</name>
</gene>
<dbReference type="RefSeq" id="WP_164472434.1">
    <property type="nucleotide sequence ID" value="NZ_CP033896.1"/>
</dbReference>
<evidence type="ECO:0000256" key="5">
    <source>
        <dbReference type="ARBA" id="ARBA00023136"/>
    </source>
</evidence>
<dbReference type="Pfam" id="PF03631">
    <property type="entry name" value="Virul_fac_BrkB"/>
    <property type="match status" value="1"/>
</dbReference>
<dbReference type="Proteomes" id="UP000269019">
    <property type="component" value="Chromosome"/>
</dbReference>
<dbReference type="PANTHER" id="PTHR30213">
    <property type="entry name" value="INNER MEMBRANE PROTEIN YHJD"/>
    <property type="match status" value="1"/>
</dbReference>
<evidence type="ECO:0000256" key="7">
    <source>
        <dbReference type="SAM" id="Phobius"/>
    </source>
</evidence>
<feature type="transmembrane region" description="Helical" evidence="7">
    <location>
        <begin position="209"/>
        <end position="231"/>
    </location>
</feature>